<evidence type="ECO:0000256" key="1">
    <source>
        <dbReference type="ARBA" id="ARBA00001946"/>
    </source>
</evidence>
<dbReference type="AlphaFoldDB" id="A0A365U749"/>
<keyword evidence="9" id="KW-1185">Reference proteome</keyword>
<comment type="cofactor">
    <cofactor evidence="1">
        <name>Mg(2+)</name>
        <dbReference type="ChEBI" id="CHEBI:18420"/>
    </cofactor>
</comment>
<evidence type="ECO:0000256" key="2">
    <source>
        <dbReference type="ARBA" id="ARBA00005568"/>
    </source>
</evidence>
<gene>
    <name evidence="8" type="ORF">DRV85_16100</name>
</gene>
<dbReference type="Pfam" id="PF03328">
    <property type="entry name" value="HpcH_HpaI"/>
    <property type="match status" value="1"/>
</dbReference>
<protein>
    <submittedName>
        <fullName evidence="8">CoA ester lyase</fullName>
    </submittedName>
</protein>
<comment type="similarity">
    <text evidence="2">Belongs to the HpcH/HpaI aldolase family.</text>
</comment>
<dbReference type="EMBL" id="QNTQ01000018">
    <property type="protein sequence ID" value="RBI83334.1"/>
    <property type="molecule type" value="Genomic_DNA"/>
</dbReference>
<evidence type="ECO:0000256" key="3">
    <source>
        <dbReference type="ARBA" id="ARBA00022723"/>
    </source>
</evidence>
<keyword evidence="8" id="KW-0456">Lyase</keyword>
<feature type="binding site" evidence="6">
    <location>
        <position position="116"/>
    </location>
    <ligand>
        <name>Mg(2+)</name>
        <dbReference type="ChEBI" id="CHEBI:18420"/>
    </ligand>
</feature>
<dbReference type="SUPFAM" id="SSF51621">
    <property type="entry name" value="Phosphoenolpyruvate/pyruvate domain"/>
    <property type="match status" value="1"/>
</dbReference>
<reference evidence="8 9" key="1">
    <citation type="submission" date="2018-07" db="EMBL/GenBank/DDBJ databases">
        <title>Rhodosalinus sp. strain E84T genomic sequence and assembly.</title>
        <authorList>
            <person name="Liu Z.-W."/>
            <person name="Lu D.-C."/>
        </authorList>
    </citation>
    <scope>NUCLEOTIDE SEQUENCE [LARGE SCALE GENOMIC DNA]</scope>
    <source>
        <strain evidence="8 9">E84</strain>
    </source>
</reference>
<dbReference type="GO" id="GO:0000287">
    <property type="term" value="F:magnesium ion binding"/>
    <property type="evidence" value="ECO:0007669"/>
    <property type="project" value="TreeGrafter"/>
</dbReference>
<dbReference type="Gene3D" id="3.20.20.60">
    <property type="entry name" value="Phosphoenolpyruvate-binding domains"/>
    <property type="match status" value="1"/>
</dbReference>
<evidence type="ECO:0000256" key="4">
    <source>
        <dbReference type="ARBA" id="ARBA00022842"/>
    </source>
</evidence>
<dbReference type="InterPro" id="IPR011206">
    <property type="entry name" value="Citrate_lyase_beta/mcl1/mcl2"/>
</dbReference>
<evidence type="ECO:0000256" key="5">
    <source>
        <dbReference type="PIRSR" id="PIRSR015582-1"/>
    </source>
</evidence>
<evidence type="ECO:0000256" key="6">
    <source>
        <dbReference type="PIRSR" id="PIRSR015582-2"/>
    </source>
</evidence>
<dbReference type="RefSeq" id="WP_113290506.1">
    <property type="nucleotide sequence ID" value="NZ_QNTQ01000018.1"/>
</dbReference>
<dbReference type="PANTHER" id="PTHR32308:SF0">
    <property type="entry name" value="HPCH_HPAI ALDOLASE_CITRATE LYASE DOMAIN-CONTAINING PROTEIN"/>
    <property type="match status" value="1"/>
</dbReference>
<dbReference type="InterPro" id="IPR015813">
    <property type="entry name" value="Pyrv/PenolPyrv_kinase-like_dom"/>
</dbReference>
<feature type="binding site" evidence="6">
    <location>
        <position position="143"/>
    </location>
    <ligand>
        <name>Mg(2+)</name>
        <dbReference type="ChEBI" id="CHEBI:18420"/>
    </ligand>
</feature>
<sequence length="276" mass="29109">MRLKRSYLFVPGDSARKMKKAMDSGADALILDLEDAVAPGAKEAARAAVAGFLSAPAPMPRYVRVNALDTGLAEADVAAVRGRADGYVLPKCEGPADLADLSRLTGDAPVVAIATETVSAVRSLLSRDWTHPTLEGLAWGGEDLAADLGASSNRDAQGRYRTPFRLARDAMLFAAKEAGVAAIDAVFTDFRDARGLEAEAMEAEAVGFTGKLAIHPAQIAPIHRAFTPGEDRVAWARRVVAAVTAAEGGVATLDGQMLDRPHLRQARLLLERAKAG</sequence>
<dbReference type="GO" id="GO:0006107">
    <property type="term" value="P:oxaloacetate metabolic process"/>
    <property type="evidence" value="ECO:0007669"/>
    <property type="project" value="TreeGrafter"/>
</dbReference>
<dbReference type="PIRSF" id="PIRSF015582">
    <property type="entry name" value="Cit_lyase_B"/>
    <property type="match status" value="1"/>
</dbReference>
<dbReference type="PANTHER" id="PTHR32308">
    <property type="entry name" value="LYASE BETA SUBUNIT, PUTATIVE (AFU_ORTHOLOGUE AFUA_4G13030)-RELATED"/>
    <property type="match status" value="1"/>
</dbReference>
<accession>A0A365U749</accession>
<proteinExistence type="inferred from homology"/>
<feature type="binding site" evidence="5">
    <location>
        <position position="116"/>
    </location>
    <ligand>
        <name>substrate</name>
    </ligand>
</feature>
<evidence type="ECO:0000313" key="8">
    <source>
        <dbReference type="EMBL" id="RBI83334.1"/>
    </source>
</evidence>
<dbReference type="InterPro" id="IPR040442">
    <property type="entry name" value="Pyrv_kinase-like_dom_sf"/>
</dbReference>
<organism evidence="8 9">
    <name type="scientific">Rhodosalinus halophilus</name>
    <dbReference type="NCBI Taxonomy" id="2259333"/>
    <lineage>
        <taxon>Bacteria</taxon>
        <taxon>Pseudomonadati</taxon>
        <taxon>Pseudomonadota</taxon>
        <taxon>Alphaproteobacteria</taxon>
        <taxon>Rhodobacterales</taxon>
        <taxon>Paracoccaceae</taxon>
        <taxon>Rhodosalinus</taxon>
    </lineage>
</organism>
<comment type="caution">
    <text evidence="8">The sequence shown here is derived from an EMBL/GenBank/DDBJ whole genome shotgun (WGS) entry which is preliminary data.</text>
</comment>
<keyword evidence="3 6" id="KW-0479">Metal-binding</keyword>
<keyword evidence="4 6" id="KW-0460">Magnesium</keyword>
<name>A0A365U749_9RHOB</name>
<dbReference type="Proteomes" id="UP000253370">
    <property type="component" value="Unassembled WGS sequence"/>
</dbReference>
<evidence type="ECO:0000259" key="7">
    <source>
        <dbReference type="Pfam" id="PF03328"/>
    </source>
</evidence>
<dbReference type="OrthoDB" id="9800547at2"/>
<feature type="domain" description="HpcH/HpaI aldolase/citrate lyase" evidence="7">
    <location>
        <begin position="5"/>
        <end position="216"/>
    </location>
</feature>
<feature type="binding site" evidence="5">
    <location>
        <position position="64"/>
    </location>
    <ligand>
        <name>substrate</name>
    </ligand>
</feature>
<dbReference type="InterPro" id="IPR005000">
    <property type="entry name" value="Aldolase/citrate-lyase_domain"/>
</dbReference>
<dbReference type="GO" id="GO:0016829">
    <property type="term" value="F:lyase activity"/>
    <property type="evidence" value="ECO:0007669"/>
    <property type="project" value="UniProtKB-KW"/>
</dbReference>
<evidence type="ECO:0000313" key="9">
    <source>
        <dbReference type="Proteomes" id="UP000253370"/>
    </source>
</evidence>